<sequence>MRRCAEVKSKFAFFQEQRERFAIDSVVFSQDAFCLIPKVLNAVYVVLTVSKFLGMVDAVMDKTAYVQLVVTAQAVGINNAVRHDFLFDNRH</sequence>
<dbReference type="EMBL" id="FEVP01000073">
    <property type="protein sequence ID" value="CWQ22643.1"/>
    <property type="molecule type" value="Genomic_DNA"/>
</dbReference>
<gene>
    <name evidence="1" type="ORF">ERS514591_02176</name>
</gene>
<evidence type="ECO:0000313" key="1">
    <source>
        <dbReference type="EMBL" id="CWQ22643.1"/>
    </source>
</evidence>
<proteinExistence type="predicted"/>
<dbReference type="Proteomes" id="UP000072443">
    <property type="component" value="Unassembled WGS sequence"/>
</dbReference>
<reference evidence="1 2" key="1">
    <citation type="submission" date="2016-02" db="EMBL/GenBank/DDBJ databases">
        <authorList>
            <consortium name="Pathogen Informatics"/>
        </authorList>
    </citation>
    <scope>NUCLEOTIDE SEQUENCE [LARGE SCALE GENOMIC DNA]</scope>
    <source>
        <strain evidence="1 2">2842STDY5881269</strain>
    </source>
</reference>
<protein>
    <submittedName>
        <fullName evidence="1">Uncharacterized protein</fullName>
    </submittedName>
</protein>
<dbReference type="AlphaFoldDB" id="A0AB33TYY0"/>
<name>A0AB33TYY0_NEIME</name>
<evidence type="ECO:0000313" key="2">
    <source>
        <dbReference type="Proteomes" id="UP000072443"/>
    </source>
</evidence>
<accession>A0AB33TYY0</accession>
<comment type="caution">
    <text evidence="1">The sequence shown here is derived from an EMBL/GenBank/DDBJ whole genome shotgun (WGS) entry which is preliminary data.</text>
</comment>
<organism evidence="1 2">
    <name type="scientific">Neisseria meningitidis</name>
    <dbReference type="NCBI Taxonomy" id="487"/>
    <lineage>
        <taxon>Bacteria</taxon>
        <taxon>Pseudomonadati</taxon>
        <taxon>Pseudomonadota</taxon>
        <taxon>Betaproteobacteria</taxon>
        <taxon>Neisseriales</taxon>
        <taxon>Neisseriaceae</taxon>
        <taxon>Neisseria</taxon>
    </lineage>
</organism>